<comment type="caution">
    <text evidence="4">The sequence shown here is derived from an EMBL/GenBank/DDBJ whole genome shotgun (WGS) entry which is preliminary data.</text>
</comment>
<sequence>MPSRDELLAGFVPLNTAVRECMICQQEPPTNPVTTQFCRCRVVYCSDCLLSWFERRNKCPTCQELYFEAEESDVSIASEESDSASEDSENEDSEDEDSEDQEDEDPAENGPGPFELPVTIMEIPRPSGGPPLKFYLLNFITDAAERSEALDTIIRFRAFPGARTGGVNGQVPQPSASIEAYLMIDAFLQDAMIIYGSAITQIPWNGEIGSIEKFIKLVTSLGEAIIQLDGRRDMTSLEVGRELCEGALAGLRSTSPGLAETYERYLEQDMPFADWDLVERYLPHLAKRMAKVAERIHLFRQT</sequence>
<dbReference type="GO" id="GO:0008270">
    <property type="term" value="F:zinc ion binding"/>
    <property type="evidence" value="ECO:0007669"/>
    <property type="project" value="UniProtKB-KW"/>
</dbReference>
<keyword evidence="1" id="KW-0863">Zinc-finger</keyword>
<organism evidence="4 5">
    <name type="scientific">Cercospora berteroae</name>
    <dbReference type="NCBI Taxonomy" id="357750"/>
    <lineage>
        <taxon>Eukaryota</taxon>
        <taxon>Fungi</taxon>
        <taxon>Dikarya</taxon>
        <taxon>Ascomycota</taxon>
        <taxon>Pezizomycotina</taxon>
        <taxon>Dothideomycetes</taxon>
        <taxon>Dothideomycetidae</taxon>
        <taxon>Mycosphaerellales</taxon>
        <taxon>Mycosphaerellaceae</taxon>
        <taxon>Cercospora</taxon>
    </lineage>
</organism>
<dbReference type="Pfam" id="PF13639">
    <property type="entry name" value="zf-RING_2"/>
    <property type="match status" value="1"/>
</dbReference>
<feature type="compositionally biased region" description="Acidic residues" evidence="2">
    <location>
        <begin position="73"/>
        <end position="107"/>
    </location>
</feature>
<protein>
    <recommendedName>
        <fullName evidence="3">RING-type domain-containing protein</fullName>
    </recommendedName>
</protein>
<gene>
    <name evidence="4" type="ORF">CBER1_01680</name>
</gene>
<evidence type="ECO:0000256" key="2">
    <source>
        <dbReference type="SAM" id="MobiDB-lite"/>
    </source>
</evidence>
<reference evidence="5" key="1">
    <citation type="journal article" date="2017" name="bioRxiv">
        <title>Conservation of a gene cluster reveals novel cercosporin biosynthetic mechanisms and extends production to the genus Colletotrichum.</title>
        <authorList>
            <person name="de Jonge R."/>
            <person name="Ebert M.K."/>
            <person name="Huitt-Roehl C.R."/>
            <person name="Pal P."/>
            <person name="Suttle J.C."/>
            <person name="Spanner R.E."/>
            <person name="Neubauer J.D."/>
            <person name="Jurick W.M.II."/>
            <person name="Stott K.A."/>
            <person name="Secor G.A."/>
            <person name="Thomma B.P.H.J."/>
            <person name="Van de Peer Y."/>
            <person name="Townsend C.A."/>
            <person name="Bolton M.D."/>
        </authorList>
    </citation>
    <scope>NUCLEOTIDE SEQUENCE [LARGE SCALE GENOMIC DNA]</scope>
    <source>
        <strain evidence="5">CBS538.71</strain>
    </source>
</reference>
<accession>A0A2S6CH89</accession>
<dbReference type="OrthoDB" id="3640054at2759"/>
<evidence type="ECO:0000256" key="1">
    <source>
        <dbReference type="PROSITE-ProRule" id="PRU00175"/>
    </source>
</evidence>
<keyword evidence="1" id="KW-0479">Metal-binding</keyword>
<dbReference type="PROSITE" id="PS50089">
    <property type="entry name" value="ZF_RING_2"/>
    <property type="match status" value="1"/>
</dbReference>
<feature type="region of interest" description="Disordered" evidence="2">
    <location>
        <begin position="73"/>
        <end position="118"/>
    </location>
</feature>
<dbReference type="InterPro" id="IPR001841">
    <property type="entry name" value="Znf_RING"/>
</dbReference>
<dbReference type="AlphaFoldDB" id="A0A2S6CH89"/>
<dbReference type="InterPro" id="IPR013083">
    <property type="entry name" value="Znf_RING/FYVE/PHD"/>
</dbReference>
<dbReference type="EMBL" id="PNEN01000421">
    <property type="protein sequence ID" value="PPJ59102.1"/>
    <property type="molecule type" value="Genomic_DNA"/>
</dbReference>
<dbReference type="Proteomes" id="UP000237631">
    <property type="component" value="Unassembled WGS sequence"/>
</dbReference>
<evidence type="ECO:0000259" key="3">
    <source>
        <dbReference type="PROSITE" id="PS50089"/>
    </source>
</evidence>
<proteinExistence type="predicted"/>
<evidence type="ECO:0000313" key="5">
    <source>
        <dbReference type="Proteomes" id="UP000237631"/>
    </source>
</evidence>
<keyword evidence="1" id="KW-0862">Zinc</keyword>
<dbReference type="Gene3D" id="3.30.40.10">
    <property type="entry name" value="Zinc/RING finger domain, C3HC4 (zinc finger)"/>
    <property type="match status" value="1"/>
</dbReference>
<name>A0A2S6CH89_9PEZI</name>
<dbReference type="SUPFAM" id="SSF57850">
    <property type="entry name" value="RING/U-box"/>
    <property type="match status" value="1"/>
</dbReference>
<keyword evidence="5" id="KW-1185">Reference proteome</keyword>
<evidence type="ECO:0000313" key="4">
    <source>
        <dbReference type="EMBL" id="PPJ59102.1"/>
    </source>
</evidence>
<feature type="domain" description="RING-type" evidence="3">
    <location>
        <begin position="21"/>
        <end position="63"/>
    </location>
</feature>